<protein>
    <submittedName>
        <fullName evidence="1">Uncharacterized protein</fullName>
    </submittedName>
</protein>
<dbReference type="EMBL" id="CAKLBY020000086">
    <property type="protein sequence ID" value="CAK7925315.1"/>
    <property type="molecule type" value="Genomic_DNA"/>
</dbReference>
<proteinExistence type="predicted"/>
<accession>A0AAV1TSD0</accession>
<dbReference type="Proteomes" id="UP001162060">
    <property type="component" value="Unassembled WGS sequence"/>
</dbReference>
<dbReference type="AlphaFoldDB" id="A0AAV1TSD0"/>
<organism evidence="1 2">
    <name type="scientific">Peronospora matthiolae</name>
    <dbReference type="NCBI Taxonomy" id="2874970"/>
    <lineage>
        <taxon>Eukaryota</taxon>
        <taxon>Sar</taxon>
        <taxon>Stramenopiles</taxon>
        <taxon>Oomycota</taxon>
        <taxon>Peronosporomycetes</taxon>
        <taxon>Peronosporales</taxon>
        <taxon>Peronosporaceae</taxon>
        <taxon>Peronospora</taxon>
    </lineage>
</organism>
<name>A0AAV1TSD0_9STRA</name>
<comment type="caution">
    <text evidence="1">The sequence shown here is derived from an EMBL/GenBank/DDBJ whole genome shotgun (WGS) entry which is preliminary data.</text>
</comment>
<gene>
    <name evidence="1" type="ORF">PM001_LOCUS10465</name>
</gene>
<dbReference type="Pfam" id="PF14223">
    <property type="entry name" value="Retrotran_gag_2"/>
    <property type="match status" value="1"/>
</dbReference>
<sequence length="88" mass="9971">MEDSQPPLVRSVIGAYDAWSRLEENYEKKSLANKLFLRRLFLTMMYEGNDVMENTNKLKTLADQLDAVGSPISEADLMTTLLGSLRES</sequence>
<evidence type="ECO:0000313" key="2">
    <source>
        <dbReference type="Proteomes" id="UP001162060"/>
    </source>
</evidence>
<reference evidence="1" key="1">
    <citation type="submission" date="2024-01" db="EMBL/GenBank/DDBJ databases">
        <authorList>
            <person name="Webb A."/>
        </authorList>
    </citation>
    <scope>NUCLEOTIDE SEQUENCE</scope>
    <source>
        <strain evidence="1">Pm1</strain>
    </source>
</reference>
<evidence type="ECO:0000313" key="1">
    <source>
        <dbReference type="EMBL" id="CAK7925315.1"/>
    </source>
</evidence>